<accession>A0A0M6YKT7</accession>
<dbReference type="RefSeq" id="WP_055084965.1">
    <property type="nucleotide sequence ID" value="NZ_CXSU01000012.1"/>
</dbReference>
<dbReference type="STRING" id="420998.JDO7802_01894"/>
<keyword evidence="2" id="KW-1185">Reference proteome</keyword>
<evidence type="ECO:0000313" key="2">
    <source>
        <dbReference type="Proteomes" id="UP000049222"/>
    </source>
</evidence>
<protein>
    <recommendedName>
        <fullName evidence="3">Response regulatory domain-containing protein</fullName>
    </recommendedName>
</protein>
<dbReference type="Proteomes" id="UP000049222">
    <property type="component" value="Unassembled WGS sequence"/>
</dbReference>
<dbReference type="OrthoDB" id="7874292at2"/>
<proteinExistence type="predicted"/>
<reference evidence="1 2" key="1">
    <citation type="submission" date="2015-07" db="EMBL/GenBank/DDBJ databases">
        <authorList>
            <person name="Noorani M."/>
        </authorList>
    </citation>
    <scope>NUCLEOTIDE SEQUENCE [LARGE SCALE GENOMIC DNA]</scope>
    <source>
        <strain evidence="1 2">CECT 7802</strain>
    </source>
</reference>
<evidence type="ECO:0008006" key="3">
    <source>
        <dbReference type="Google" id="ProtNLM"/>
    </source>
</evidence>
<dbReference type="EMBL" id="CXSU01000012">
    <property type="protein sequence ID" value="CTQ49877.1"/>
    <property type="molecule type" value="Genomic_DNA"/>
</dbReference>
<evidence type="ECO:0000313" key="1">
    <source>
        <dbReference type="EMBL" id="CTQ49877.1"/>
    </source>
</evidence>
<dbReference type="AlphaFoldDB" id="A0A0M6YKT7"/>
<sequence>MIRPGPIVLAVGKCFVSEAEYDAARAALSAERMTLMRAADQHGAALCICEADPAVVVIDLSLREGSPLAVADFCNYRRPQTPVILLGAGKLMADGSLFGHVGNAAALISHQTPRRDLLALIAFHAGHRMTLA</sequence>
<name>A0A0M6YKT7_9RHOB</name>
<gene>
    <name evidence="1" type="ORF">JDO7802_01894</name>
</gene>
<dbReference type="SUPFAM" id="SSF52172">
    <property type="entry name" value="CheY-like"/>
    <property type="match status" value="1"/>
</dbReference>
<dbReference type="InterPro" id="IPR011006">
    <property type="entry name" value="CheY-like_superfamily"/>
</dbReference>
<organism evidence="1 2">
    <name type="scientific">Jannaschia donghaensis</name>
    <dbReference type="NCBI Taxonomy" id="420998"/>
    <lineage>
        <taxon>Bacteria</taxon>
        <taxon>Pseudomonadati</taxon>
        <taxon>Pseudomonadota</taxon>
        <taxon>Alphaproteobacteria</taxon>
        <taxon>Rhodobacterales</taxon>
        <taxon>Roseobacteraceae</taxon>
        <taxon>Jannaschia</taxon>
    </lineage>
</organism>